<sequence length="155" mass="18079">MAFENLYAVYEDGKLLGKRTAKEWEVALAIPRQAIYDYAREGRTYGGRYTFKTVGTGISGKVEDCQEDPEITVWDLEEFKWSLKIGSRFVYESFRRDFVRGTRITSEKVIVVRKYPHIVELASLKEPNRFVTMTYTELLGQKKDRMKKKMLASGR</sequence>
<dbReference type="EMBL" id="CP157940">
    <property type="protein sequence ID" value="XBS54633.1"/>
    <property type="molecule type" value="Genomic_DNA"/>
</dbReference>
<gene>
    <name evidence="1" type="ORF">ABFV83_02230</name>
</gene>
<dbReference type="AlphaFoldDB" id="A0AAU7PQV7"/>
<evidence type="ECO:0000313" key="1">
    <source>
        <dbReference type="EMBL" id="XBS54633.1"/>
    </source>
</evidence>
<reference evidence="1" key="1">
    <citation type="submission" date="2024-06" db="EMBL/GenBank/DDBJ databases">
        <title>Lacrimispora cavernae sp. nov., a novel anaerobe isolated from bat guano pile inside a cave.</title>
        <authorList>
            <person name="Miller S.L."/>
            <person name="Lu N."/>
            <person name="King J."/>
            <person name="Sankaranarayanan K."/>
            <person name="Lawson P.A."/>
        </authorList>
    </citation>
    <scope>NUCLEOTIDE SEQUENCE</scope>
    <source>
        <strain evidence="1">BS-2</strain>
    </source>
</reference>
<dbReference type="RefSeq" id="WP_349947325.1">
    <property type="nucleotide sequence ID" value="NZ_CP157940.1"/>
</dbReference>
<protein>
    <submittedName>
        <fullName evidence="1">Uncharacterized protein</fullName>
    </submittedName>
</protein>
<proteinExistence type="predicted"/>
<organism evidence="1">
    <name type="scientific">Lacrimispora sp. BS-2</name>
    <dbReference type="NCBI Taxonomy" id="3151850"/>
    <lineage>
        <taxon>Bacteria</taxon>
        <taxon>Bacillati</taxon>
        <taxon>Bacillota</taxon>
        <taxon>Clostridia</taxon>
        <taxon>Lachnospirales</taxon>
        <taxon>Lachnospiraceae</taxon>
        <taxon>Lacrimispora</taxon>
    </lineage>
</organism>
<name>A0AAU7PQV7_9FIRM</name>
<accession>A0AAU7PQV7</accession>